<feature type="transmembrane region" description="Helical" evidence="6">
    <location>
        <begin position="135"/>
        <end position="153"/>
    </location>
</feature>
<dbReference type="GeneID" id="101863498"/>
<feature type="transmembrane region" description="Helical" evidence="6">
    <location>
        <begin position="335"/>
        <end position="355"/>
    </location>
</feature>
<feature type="transmembrane region" description="Helical" evidence="6">
    <location>
        <begin position="191"/>
        <end position="212"/>
    </location>
</feature>
<feature type="domain" description="Major facilitator superfamily (MFS) profile" evidence="7">
    <location>
        <begin position="35"/>
        <end position="481"/>
    </location>
</feature>
<evidence type="ECO:0000256" key="4">
    <source>
        <dbReference type="ARBA" id="ARBA00023136"/>
    </source>
</evidence>
<sequence>MANFEDLIEELGGLGKFQVFLTFCIISCQFFIGWSMLQMSYSGLIPDYRCLIGDDVDNTTQRYLNNNLNVCEVNGTSCTSYHFYGSSKTVISEWDIVCDLKWAKPTITSVQMGGVLLGAILAGQMSDTLGRKNSLYSFVTFHIVLNVVAAFSVSWIMFAVLRFFIGVGIGAVVVIVFNYPIEFLPIKWRPVLSIIPSWTLGVALFSAAALVLDNWSHLHLACAILSTPSLLGFFFVPESIRWLAVQGRLKEANAVVEKIARFNGTEIPVNTAKILQEVVDTERKSRETAQNYIYLDLFRSLNMAKNNVVLWFFWFSLSSSFYGISFGVASLSGNLYLNIFLLAIMELPVQFSTFFLNNKFGRKRSSLAFFTLAALPCLGCLLAQLLASDDVRGPAVNGLSLTAKMMVGAAWSCAQIWTSELYPTVVRNLGFGFGNVGARVGGIVAPFIINLDDMPVVAYAVMTGLLFSCSVLTLVLAETKGSTLSDSLATDTEGGKKQNHHEKGEMDMGNRVGGGGGEGEKTKLEN</sequence>
<evidence type="ECO:0000256" key="3">
    <source>
        <dbReference type="ARBA" id="ARBA00022989"/>
    </source>
</evidence>
<feature type="transmembrane region" description="Helical" evidence="6">
    <location>
        <begin position="159"/>
        <end position="179"/>
    </location>
</feature>
<keyword evidence="8" id="KW-1185">Reference proteome</keyword>
<feature type="transmembrane region" description="Helical" evidence="6">
    <location>
        <begin position="17"/>
        <end position="37"/>
    </location>
</feature>
<name>A0ABM0JIZ3_APLCA</name>
<keyword evidence="2 6" id="KW-0812">Transmembrane</keyword>
<dbReference type="Gene3D" id="1.20.1250.20">
    <property type="entry name" value="MFS general substrate transporter like domains"/>
    <property type="match status" value="1"/>
</dbReference>
<dbReference type="SUPFAM" id="SSF103473">
    <property type="entry name" value="MFS general substrate transporter"/>
    <property type="match status" value="1"/>
</dbReference>
<dbReference type="PROSITE" id="PS50850">
    <property type="entry name" value="MFS"/>
    <property type="match status" value="1"/>
</dbReference>
<evidence type="ECO:0000256" key="1">
    <source>
        <dbReference type="ARBA" id="ARBA00004141"/>
    </source>
</evidence>
<feature type="transmembrane region" description="Helical" evidence="6">
    <location>
        <begin position="456"/>
        <end position="477"/>
    </location>
</feature>
<dbReference type="PANTHER" id="PTHR24064">
    <property type="entry name" value="SOLUTE CARRIER FAMILY 22 MEMBER"/>
    <property type="match status" value="1"/>
</dbReference>
<organism evidence="8 9">
    <name type="scientific">Aplysia californica</name>
    <name type="common">California sea hare</name>
    <dbReference type="NCBI Taxonomy" id="6500"/>
    <lineage>
        <taxon>Eukaryota</taxon>
        <taxon>Metazoa</taxon>
        <taxon>Spiralia</taxon>
        <taxon>Lophotrochozoa</taxon>
        <taxon>Mollusca</taxon>
        <taxon>Gastropoda</taxon>
        <taxon>Heterobranchia</taxon>
        <taxon>Euthyneura</taxon>
        <taxon>Tectipleura</taxon>
        <taxon>Aplysiida</taxon>
        <taxon>Aplysioidea</taxon>
        <taxon>Aplysiidae</taxon>
        <taxon>Aplysia</taxon>
    </lineage>
</organism>
<reference evidence="9" key="1">
    <citation type="submission" date="2025-08" db="UniProtKB">
        <authorList>
            <consortium name="RefSeq"/>
        </authorList>
    </citation>
    <scope>IDENTIFICATION</scope>
</reference>
<dbReference type="InterPro" id="IPR005829">
    <property type="entry name" value="Sugar_transporter_CS"/>
</dbReference>
<feature type="transmembrane region" description="Helical" evidence="6">
    <location>
        <begin position="367"/>
        <end position="387"/>
    </location>
</feature>
<dbReference type="InterPro" id="IPR020846">
    <property type="entry name" value="MFS_dom"/>
</dbReference>
<evidence type="ECO:0000256" key="5">
    <source>
        <dbReference type="SAM" id="MobiDB-lite"/>
    </source>
</evidence>
<comment type="subcellular location">
    <subcellularLocation>
        <location evidence="1">Membrane</location>
        <topology evidence="1">Multi-pass membrane protein</topology>
    </subcellularLocation>
</comment>
<gene>
    <name evidence="9" type="primary">LOC101863498</name>
</gene>
<keyword evidence="4 6" id="KW-0472">Membrane</keyword>
<dbReference type="InterPro" id="IPR005828">
    <property type="entry name" value="MFS_sugar_transport-like"/>
</dbReference>
<evidence type="ECO:0000256" key="6">
    <source>
        <dbReference type="SAM" id="Phobius"/>
    </source>
</evidence>
<dbReference type="PROSITE" id="PS00217">
    <property type="entry name" value="SUGAR_TRANSPORT_2"/>
    <property type="match status" value="1"/>
</dbReference>
<keyword evidence="3 6" id="KW-1133">Transmembrane helix</keyword>
<evidence type="ECO:0000259" key="7">
    <source>
        <dbReference type="PROSITE" id="PS50850"/>
    </source>
</evidence>
<dbReference type="Pfam" id="PF00083">
    <property type="entry name" value="Sugar_tr"/>
    <property type="match status" value="1"/>
</dbReference>
<evidence type="ECO:0000256" key="2">
    <source>
        <dbReference type="ARBA" id="ARBA00022692"/>
    </source>
</evidence>
<feature type="transmembrane region" description="Helical" evidence="6">
    <location>
        <begin position="218"/>
        <end position="236"/>
    </location>
</feature>
<dbReference type="InterPro" id="IPR036259">
    <property type="entry name" value="MFS_trans_sf"/>
</dbReference>
<evidence type="ECO:0000313" key="8">
    <source>
        <dbReference type="Proteomes" id="UP000694888"/>
    </source>
</evidence>
<dbReference type="RefSeq" id="XP_005094751.1">
    <property type="nucleotide sequence ID" value="XM_005094694.3"/>
</dbReference>
<dbReference type="Proteomes" id="UP000694888">
    <property type="component" value="Unplaced"/>
</dbReference>
<protein>
    <submittedName>
        <fullName evidence="9">Solute carrier family 22 member 7-like</fullName>
    </submittedName>
</protein>
<feature type="region of interest" description="Disordered" evidence="5">
    <location>
        <begin position="485"/>
        <end position="526"/>
    </location>
</feature>
<feature type="compositionally biased region" description="Basic and acidic residues" evidence="5">
    <location>
        <begin position="493"/>
        <end position="508"/>
    </location>
</feature>
<proteinExistence type="predicted"/>
<accession>A0ABM0JIZ3</accession>
<feature type="transmembrane region" description="Helical" evidence="6">
    <location>
        <begin position="308"/>
        <end position="329"/>
    </location>
</feature>
<evidence type="ECO:0000313" key="9">
    <source>
        <dbReference type="RefSeq" id="XP_005094751.1"/>
    </source>
</evidence>